<gene>
    <name evidence="3" type="ORF">Q8F55_007747</name>
</gene>
<protein>
    <submittedName>
        <fullName evidence="3">Uncharacterized protein</fullName>
    </submittedName>
</protein>
<organism evidence="3 4">
    <name type="scientific">Vanrija albida</name>
    <dbReference type="NCBI Taxonomy" id="181172"/>
    <lineage>
        <taxon>Eukaryota</taxon>
        <taxon>Fungi</taxon>
        <taxon>Dikarya</taxon>
        <taxon>Basidiomycota</taxon>
        <taxon>Agaricomycotina</taxon>
        <taxon>Tremellomycetes</taxon>
        <taxon>Trichosporonales</taxon>
        <taxon>Trichosporonaceae</taxon>
        <taxon>Vanrija</taxon>
    </lineage>
</organism>
<dbReference type="EMBL" id="JBBXJM010000006">
    <property type="protein sequence ID" value="KAL1406064.1"/>
    <property type="molecule type" value="Genomic_DNA"/>
</dbReference>
<evidence type="ECO:0000313" key="4">
    <source>
        <dbReference type="Proteomes" id="UP001565368"/>
    </source>
</evidence>
<reference evidence="3 4" key="1">
    <citation type="submission" date="2023-08" db="EMBL/GenBank/DDBJ databases">
        <title>Annotated Genome Sequence of Vanrija albida AlHP1.</title>
        <authorList>
            <person name="Herzog R."/>
        </authorList>
    </citation>
    <scope>NUCLEOTIDE SEQUENCE [LARGE SCALE GENOMIC DNA]</scope>
    <source>
        <strain evidence="3 4">AlHP1</strain>
    </source>
</reference>
<sequence>MWLPVKRSCSGGGGFDSDGNVCARLSSGDRIALGAGLGLCAVIILVTVGLCTGRWLRKSVKARRADASEPMSTRAPLITLGARSQSPASFHYPSSGRSSPLSVTADVLEQEAQDAAALSSDGSHYSQPQSERSERFHFPLLSADGHLLPPAAASPRRSPEQSEVGFSPYRPLPSPPMA</sequence>
<feature type="transmembrane region" description="Helical" evidence="2">
    <location>
        <begin position="31"/>
        <end position="56"/>
    </location>
</feature>
<evidence type="ECO:0000256" key="2">
    <source>
        <dbReference type="SAM" id="Phobius"/>
    </source>
</evidence>
<dbReference type="Proteomes" id="UP001565368">
    <property type="component" value="Unassembled WGS sequence"/>
</dbReference>
<dbReference type="GeneID" id="95988790"/>
<feature type="region of interest" description="Disordered" evidence="1">
    <location>
        <begin position="76"/>
        <end position="178"/>
    </location>
</feature>
<feature type="compositionally biased region" description="Polar residues" evidence="1">
    <location>
        <begin position="120"/>
        <end position="130"/>
    </location>
</feature>
<accession>A0ABR3PUD6</accession>
<name>A0ABR3PUD6_9TREE</name>
<keyword evidence="4" id="KW-1185">Reference proteome</keyword>
<comment type="caution">
    <text evidence="3">The sequence shown here is derived from an EMBL/GenBank/DDBJ whole genome shotgun (WGS) entry which is preliminary data.</text>
</comment>
<proteinExistence type="predicted"/>
<evidence type="ECO:0000256" key="1">
    <source>
        <dbReference type="SAM" id="MobiDB-lite"/>
    </source>
</evidence>
<dbReference type="RefSeq" id="XP_069206008.1">
    <property type="nucleotide sequence ID" value="XM_069356167.1"/>
</dbReference>
<keyword evidence="2" id="KW-1133">Transmembrane helix</keyword>
<keyword evidence="2" id="KW-0812">Transmembrane</keyword>
<keyword evidence="2" id="KW-0472">Membrane</keyword>
<evidence type="ECO:0000313" key="3">
    <source>
        <dbReference type="EMBL" id="KAL1406064.1"/>
    </source>
</evidence>